<dbReference type="Proteomes" id="UP000321306">
    <property type="component" value="Unassembled WGS sequence"/>
</dbReference>
<feature type="transmembrane region" description="Helical" evidence="6">
    <location>
        <begin position="64"/>
        <end position="85"/>
    </location>
</feature>
<protein>
    <submittedName>
        <fullName evidence="7">ABC transporter permease</fullName>
    </submittedName>
</protein>
<feature type="transmembrane region" description="Helical" evidence="6">
    <location>
        <begin position="21"/>
        <end position="44"/>
    </location>
</feature>
<evidence type="ECO:0000313" key="7">
    <source>
        <dbReference type="EMBL" id="GEM47011.1"/>
    </source>
</evidence>
<evidence type="ECO:0000256" key="1">
    <source>
        <dbReference type="ARBA" id="ARBA00004651"/>
    </source>
</evidence>
<evidence type="ECO:0000256" key="3">
    <source>
        <dbReference type="ARBA" id="ARBA00022692"/>
    </source>
</evidence>
<dbReference type="GO" id="GO:0022857">
    <property type="term" value="F:transmembrane transporter activity"/>
    <property type="evidence" value="ECO:0007669"/>
    <property type="project" value="InterPro"/>
</dbReference>
<dbReference type="RefSeq" id="WP_146884929.1">
    <property type="nucleotide sequence ID" value="NZ_BJXB01000011.1"/>
</dbReference>
<feature type="transmembrane region" description="Helical" evidence="6">
    <location>
        <begin position="326"/>
        <end position="345"/>
    </location>
</feature>
<keyword evidence="4 6" id="KW-1133">Transmembrane helix</keyword>
<dbReference type="CDD" id="cd06580">
    <property type="entry name" value="TM_PBP1_transp_TpRbsC_like"/>
    <property type="match status" value="1"/>
</dbReference>
<dbReference type="GO" id="GO:0005886">
    <property type="term" value="C:plasma membrane"/>
    <property type="evidence" value="ECO:0007669"/>
    <property type="project" value="UniProtKB-SubCell"/>
</dbReference>
<comment type="subcellular location">
    <subcellularLocation>
        <location evidence="1">Cell membrane</location>
        <topology evidence="1">Multi-pass membrane protein</topology>
    </subcellularLocation>
</comment>
<evidence type="ECO:0000256" key="4">
    <source>
        <dbReference type="ARBA" id="ARBA00022989"/>
    </source>
</evidence>
<reference evidence="7 8" key="1">
    <citation type="submission" date="2019-07" db="EMBL/GenBank/DDBJ databases">
        <title>Whole genome shotgun sequence of Deinococcus cellulosilyticus NBRC 106333.</title>
        <authorList>
            <person name="Hosoyama A."/>
            <person name="Uohara A."/>
            <person name="Ohji S."/>
            <person name="Ichikawa N."/>
        </authorList>
    </citation>
    <scope>NUCLEOTIDE SEQUENCE [LARGE SCALE GENOMIC DNA]</scope>
    <source>
        <strain evidence="7 8">NBRC 106333</strain>
    </source>
</reference>
<feature type="transmembrane region" description="Helical" evidence="6">
    <location>
        <begin position="200"/>
        <end position="219"/>
    </location>
</feature>
<name>A0A511N3Q6_DEIC1</name>
<feature type="transmembrane region" description="Helical" evidence="6">
    <location>
        <begin position="120"/>
        <end position="141"/>
    </location>
</feature>
<keyword evidence="2" id="KW-1003">Cell membrane</keyword>
<dbReference type="EMBL" id="BJXB01000011">
    <property type="protein sequence ID" value="GEM47011.1"/>
    <property type="molecule type" value="Genomic_DNA"/>
</dbReference>
<dbReference type="Pfam" id="PF02653">
    <property type="entry name" value="BPD_transp_2"/>
    <property type="match status" value="1"/>
</dbReference>
<proteinExistence type="predicted"/>
<keyword evidence="5 6" id="KW-0472">Membrane</keyword>
<feature type="transmembrane region" description="Helical" evidence="6">
    <location>
        <begin position="301"/>
        <end position="320"/>
    </location>
</feature>
<feature type="transmembrane region" description="Helical" evidence="6">
    <location>
        <begin position="248"/>
        <end position="266"/>
    </location>
</feature>
<sequence>MKTIAGFLVQERKAPSTRWTLLLSLISILVALGLLAVVFSMYGISPVKAFQSIFTGTLTDWTGFSAVLQRTIPLLLIGVGLVLAFRTLFFNIGAEGQLLIGATAAAGMGLFVPMPDVLRLPAMILVGFLAGAAWAFVPALLKLRLQINEVITTLMLNYVAINLVNYLINGPWKGKTAYGYAYTDPIPDAAWMPTLPGTNLHWGTLILAVVFAVVTWLILGRTTEGFRMRILGESSSVAKYLGMNTLKTTLLVMLISGGAAGLAGVGELTGIHHKLLDPLQLSLGYGYTAIIVAWLARGNPLGVLITAPFFGLIFAAGDVMKVTLQMPFQIVDVFNGILLFLLIATEPLLRYKLVRATPPALPHTPKERTDGR</sequence>
<dbReference type="PANTHER" id="PTHR47089:SF1">
    <property type="entry name" value="GUANOSINE ABC TRANSPORTER PERMEASE PROTEIN NUPP"/>
    <property type="match status" value="1"/>
</dbReference>
<keyword evidence="8" id="KW-1185">Reference proteome</keyword>
<dbReference type="InterPro" id="IPR001851">
    <property type="entry name" value="ABC_transp_permease"/>
</dbReference>
<feature type="transmembrane region" description="Helical" evidence="6">
    <location>
        <begin position="278"/>
        <end position="296"/>
    </location>
</feature>
<dbReference type="AlphaFoldDB" id="A0A511N3Q6"/>
<feature type="transmembrane region" description="Helical" evidence="6">
    <location>
        <begin position="97"/>
        <end position="114"/>
    </location>
</feature>
<feature type="transmembrane region" description="Helical" evidence="6">
    <location>
        <begin position="150"/>
        <end position="168"/>
    </location>
</feature>
<keyword evidence="3 6" id="KW-0812">Transmembrane</keyword>
<dbReference type="OrthoDB" id="45037at2"/>
<organism evidence="7 8">
    <name type="scientific">Deinococcus cellulosilyticus (strain DSM 18568 / NBRC 106333 / KACC 11606 / 5516J-15)</name>
    <dbReference type="NCBI Taxonomy" id="1223518"/>
    <lineage>
        <taxon>Bacteria</taxon>
        <taxon>Thermotogati</taxon>
        <taxon>Deinococcota</taxon>
        <taxon>Deinococci</taxon>
        <taxon>Deinococcales</taxon>
        <taxon>Deinococcaceae</taxon>
        <taxon>Deinococcus</taxon>
    </lineage>
</organism>
<evidence type="ECO:0000256" key="5">
    <source>
        <dbReference type="ARBA" id="ARBA00023136"/>
    </source>
</evidence>
<evidence type="ECO:0000256" key="2">
    <source>
        <dbReference type="ARBA" id="ARBA00022475"/>
    </source>
</evidence>
<gene>
    <name evidence="7" type="ORF">DC3_26460</name>
</gene>
<evidence type="ECO:0000256" key="6">
    <source>
        <dbReference type="SAM" id="Phobius"/>
    </source>
</evidence>
<accession>A0A511N3Q6</accession>
<dbReference type="PANTHER" id="PTHR47089">
    <property type="entry name" value="ABC TRANSPORTER, PERMEASE PROTEIN"/>
    <property type="match status" value="1"/>
</dbReference>
<evidence type="ECO:0000313" key="8">
    <source>
        <dbReference type="Proteomes" id="UP000321306"/>
    </source>
</evidence>
<comment type="caution">
    <text evidence="7">The sequence shown here is derived from an EMBL/GenBank/DDBJ whole genome shotgun (WGS) entry which is preliminary data.</text>
</comment>